<dbReference type="PROSITE" id="PS51387">
    <property type="entry name" value="FAD_PCMH"/>
    <property type="match status" value="1"/>
</dbReference>
<dbReference type="Gene3D" id="3.30.43.10">
    <property type="entry name" value="Uridine Diphospho-n-acetylenolpyruvylglucosamine Reductase, domain 2"/>
    <property type="match status" value="1"/>
</dbReference>
<evidence type="ECO:0000259" key="6">
    <source>
        <dbReference type="PROSITE" id="PS51387"/>
    </source>
</evidence>
<dbReference type="InterPro" id="IPR050416">
    <property type="entry name" value="FAD-linked_Oxidoreductase"/>
</dbReference>
<reference evidence="8" key="1">
    <citation type="submission" date="2015-07" db="EMBL/GenBank/DDBJ databases">
        <authorList>
            <person name="Urmite Genomes"/>
        </authorList>
    </citation>
    <scope>NUCLEOTIDE SEQUENCE [LARGE SCALE GENOMIC DNA]</scope>
    <source>
        <strain evidence="8">type strain: ATCC 49404</strain>
    </source>
</reference>
<dbReference type="InterPro" id="IPR016169">
    <property type="entry name" value="FAD-bd_PCMH_sub2"/>
</dbReference>
<dbReference type="Proteomes" id="UP000199147">
    <property type="component" value="Unassembled WGS sequence"/>
</dbReference>
<dbReference type="GO" id="GO:0016491">
    <property type="term" value="F:oxidoreductase activity"/>
    <property type="evidence" value="ECO:0007669"/>
    <property type="project" value="UniProtKB-KW"/>
</dbReference>
<evidence type="ECO:0000256" key="4">
    <source>
        <dbReference type="ARBA" id="ARBA00022827"/>
    </source>
</evidence>
<dbReference type="InterPro" id="IPR006094">
    <property type="entry name" value="Oxid_FAD_bind_N"/>
</dbReference>
<dbReference type="Gene3D" id="3.40.462.20">
    <property type="match status" value="1"/>
</dbReference>
<evidence type="ECO:0000313" key="7">
    <source>
        <dbReference type="EMBL" id="CRZ15842.1"/>
    </source>
</evidence>
<comment type="similarity">
    <text evidence="2">Belongs to the oxygen-dependent FAD-linked oxidoreductase family.</text>
</comment>
<evidence type="ECO:0000256" key="2">
    <source>
        <dbReference type="ARBA" id="ARBA00005466"/>
    </source>
</evidence>
<dbReference type="Pfam" id="PF01565">
    <property type="entry name" value="FAD_binding_4"/>
    <property type="match status" value="1"/>
</dbReference>
<dbReference type="PANTHER" id="PTHR42973:SF39">
    <property type="entry name" value="FAD-BINDING PCMH-TYPE DOMAIN-CONTAINING PROTEIN"/>
    <property type="match status" value="1"/>
</dbReference>
<dbReference type="STRING" id="146018.BN2156_02706"/>
<feature type="domain" description="FAD-binding PCMH-type" evidence="6">
    <location>
        <begin position="66"/>
        <end position="234"/>
    </location>
</feature>
<accession>A0A0H5RQV2</accession>
<dbReference type="EMBL" id="CWKH01000001">
    <property type="protein sequence ID" value="CRZ15842.1"/>
    <property type="molecule type" value="Genomic_DNA"/>
</dbReference>
<keyword evidence="5" id="KW-0560">Oxidoreductase</keyword>
<dbReference type="InterPro" id="IPR036318">
    <property type="entry name" value="FAD-bd_PCMH-like_sf"/>
</dbReference>
<evidence type="ECO:0000313" key="8">
    <source>
        <dbReference type="Proteomes" id="UP000199147"/>
    </source>
</evidence>
<keyword evidence="8" id="KW-1185">Reference proteome</keyword>
<comment type="cofactor">
    <cofactor evidence="1">
        <name>FAD</name>
        <dbReference type="ChEBI" id="CHEBI:57692"/>
    </cofactor>
</comment>
<dbReference type="Gene3D" id="3.30.465.10">
    <property type="match status" value="1"/>
</dbReference>
<evidence type="ECO:0000256" key="5">
    <source>
        <dbReference type="ARBA" id="ARBA00023002"/>
    </source>
</evidence>
<name>A0A0H5RQV2_9MYCO</name>
<dbReference type="AlphaFoldDB" id="A0A0H5RQV2"/>
<keyword evidence="3" id="KW-0285">Flavoprotein</keyword>
<dbReference type="InterPro" id="IPR016166">
    <property type="entry name" value="FAD-bd_PCMH"/>
</dbReference>
<protein>
    <submittedName>
        <fullName evidence="7">Mitomycin radical oxidase</fullName>
    </submittedName>
</protein>
<dbReference type="SUPFAM" id="SSF56176">
    <property type="entry name" value="FAD-binding/transporter-associated domain-like"/>
    <property type="match status" value="1"/>
</dbReference>
<dbReference type="OrthoDB" id="545125at2"/>
<evidence type="ECO:0000256" key="3">
    <source>
        <dbReference type="ARBA" id="ARBA00022630"/>
    </source>
</evidence>
<dbReference type="PROSITE" id="PS51257">
    <property type="entry name" value="PROKAR_LIPOPROTEIN"/>
    <property type="match status" value="1"/>
</dbReference>
<evidence type="ECO:0000256" key="1">
    <source>
        <dbReference type="ARBA" id="ARBA00001974"/>
    </source>
</evidence>
<sequence length="469" mass="48924">MTTARATFGRRNFLIGGGLAIAAVSVGCSGKQPEGLDGLRSAVRGRVLLSGDPGFDAARAPWNLAVDQSVRAVVDVADTDDAAALIRFARNAGVPIAVQPNGHGASNEMDGTILVRTAALNETRVDPSTGTARVGAGVSWADVQALASPAGLTGVAGSAPIVGVTGYLLGGGLSWFSRKYGWAADSVTAFEAITADGDRVTATATSETDLFWALRGGGGDYAFVTSVEFALKPAPTLYGGTMTWPADRAAAVISAFREVTATAPEELTAWCSFTRFPGAPALVRIDTTYLGKAEAATALLQPFARIDGMLSDTRRILPVSELGRITDEPTKPAPSRQVATLVNGLTDQFIEALLTQSIEPLITVQIRHLGGALQRSSGIPSGPVTAPYLVSFLGMQPDPGSEAALMARTNAFLDTLAAVNTAKVPFNFLAPQQNVADVFDAGTLARLRAVKRDRDPDGVFRSNRPIAQE</sequence>
<organism evidence="7 8">
    <name type="scientific">Mycolicibacterium neworleansense</name>
    <dbReference type="NCBI Taxonomy" id="146018"/>
    <lineage>
        <taxon>Bacteria</taxon>
        <taxon>Bacillati</taxon>
        <taxon>Actinomycetota</taxon>
        <taxon>Actinomycetes</taxon>
        <taxon>Mycobacteriales</taxon>
        <taxon>Mycobacteriaceae</taxon>
        <taxon>Mycolicibacterium</taxon>
    </lineage>
</organism>
<dbReference type="PANTHER" id="PTHR42973">
    <property type="entry name" value="BINDING OXIDOREDUCTASE, PUTATIVE (AFU_ORTHOLOGUE AFUA_1G17690)-RELATED"/>
    <property type="match status" value="1"/>
</dbReference>
<dbReference type="RefSeq" id="WP_090514531.1">
    <property type="nucleotide sequence ID" value="NZ_CWKH01000001.1"/>
</dbReference>
<keyword evidence="4" id="KW-0274">FAD</keyword>
<dbReference type="InterPro" id="IPR016167">
    <property type="entry name" value="FAD-bd_PCMH_sub1"/>
</dbReference>
<gene>
    <name evidence="7" type="ORF">BN2156_02706</name>
</gene>
<dbReference type="GO" id="GO:0071949">
    <property type="term" value="F:FAD binding"/>
    <property type="evidence" value="ECO:0007669"/>
    <property type="project" value="InterPro"/>
</dbReference>
<proteinExistence type="inferred from homology"/>